<dbReference type="SUPFAM" id="SSF56935">
    <property type="entry name" value="Porins"/>
    <property type="match status" value="1"/>
</dbReference>
<dbReference type="Proteomes" id="UP001319865">
    <property type="component" value="Chromosome"/>
</dbReference>
<dbReference type="Pfam" id="PF07642">
    <property type="entry name" value="BBP2"/>
    <property type="match status" value="1"/>
</dbReference>
<dbReference type="RefSeq" id="WP_229329218.1">
    <property type="nucleotide sequence ID" value="NZ_AP025183.1"/>
</dbReference>
<keyword evidence="2" id="KW-1185">Reference proteome</keyword>
<dbReference type="InterPro" id="IPR011486">
    <property type="entry name" value="BBP2"/>
</dbReference>
<proteinExistence type="predicted"/>
<protein>
    <recommendedName>
        <fullName evidence="3">Porin</fullName>
    </recommendedName>
</protein>
<evidence type="ECO:0000313" key="1">
    <source>
        <dbReference type="EMBL" id="BDB53128.1"/>
    </source>
</evidence>
<sequence length="352" mass="40757">MKKVFTICLTLSFINLFSQDNKKLTITLSGFVETYYAYDFNSSGPESKLPFMYNYNRHNEVNLNLGLLRAKVDYDNTYASIAFHSGTYVDDNYANEKMKYINEAFVGLYLDNLKKQSIEVGIMPSYIGFESAASATNLTLTRSILAENSPYFMTGIKYNNTLSERLKFSIFITNGWQRISRADSKQTPSIGTQLVYTTTNNSLFNWSTFVGEEFNGIDFSARYFSNLYWDKKWDSRWRTIVGFDFGLQNKSQPGNSTQMWYSPVVISQYTISPKWQTAIRAEYYQDKHNVLIATLDEFKTVGFSMNLDYLLNDKTKFRTELRHFSSENNLFTTSTMNTTSNLFFTSSLCFEF</sequence>
<reference evidence="1 2" key="2">
    <citation type="journal article" date="2022" name="Microorganisms">
        <title>Complete Genome Sequences of Two Flavobacterium ammonificans Strains and a Flavobacterium ammoniigenes Strain of Ammonifying Bacterioplankton Isolated from Surface River Water.</title>
        <authorList>
            <person name="Suda W."/>
            <person name="Ogata Y."/>
            <person name="Shindo C."/>
            <person name="Watanabe K."/>
        </authorList>
    </citation>
    <scope>NUCLEOTIDE SEQUENCE [LARGE SCALE GENOMIC DNA]</scope>
    <source>
        <strain evidence="1 2">GENT11</strain>
    </source>
</reference>
<gene>
    <name evidence="1" type="ORF">GENT11_14400</name>
</gene>
<accession>A0ABM7UZM6</accession>
<evidence type="ECO:0008006" key="3">
    <source>
        <dbReference type="Google" id="ProtNLM"/>
    </source>
</evidence>
<dbReference type="EMBL" id="AP025183">
    <property type="protein sequence ID" value="BDB53128.1"/>
    <property type="molecule type" value="Genomic_DNA"/>
</dbReference>
<name>A0ABM7UZM6_9FLAO</name>
<reference evidence="1 2" key="1">
    <citation type="journal article" date="2022" name="Int. J. Syst. Evol. Microbiol.">
        <title>Flavobacterium ammonificans sp. nov. and Flavobacterium ammoniigenes sp. nov., ammonifying bacteria isolated from surface river water.</title>
        <authorList>
            <person name="Watanabe K."/>
            <person name="Kitamura T."/>
            <person name="Ogata Y."/>
            <person name="Shindo C."/>
            <person name="Suda W."/>
        </authorList>
    </citation>
    <scope>NUCLEOTIDE SEQUENCE [LARGE SCALE GENOMIC DNA]</scope>
    <source>
        <strain evidence="1 2">GENT11</strain>
    </source>
</reference>
<organism evidence="1 2">
    <name type="scientific">Flavobacterium ammonificans</name>
    <dbReference type="NCBI Taxonomy" id="1751056"/>
    <lineage>
        <taxon>Bacteria</taxon>
        <taxon>Pseudomonadati</taxon>
        <taxon>Bacteroidota</taxon>
        <taxon>Flavobacteriia</taxon>
        <taxon>Flavobacteriales</taxon>
        <taxon>Flavobacteriaceae</taxon>
        <taxon>Flavobacterium</taxon>
    </lineage>
</organism>
<evidence type="ECO:0000313" key="2">
    <source>
        <dbReference type="Proteomes" id="UP001319865"/>
    </source>
</evidence>